<sequence>MRSIVAAVAALVVAGGLAAVPAAAEPTTSCDDPSCVPGIQPGVVLGALCENTTYYVFGVTAFAPGGSDGPNRIVFCGSPRRYAPRWFRSPSLVGIKELGADCTPYLNMVAQAPDGLFLTCMAQNGRTVWVRGDT</sequence>
<evidence type="ECO:0000313" key="3">
    <source>
        <dbReference type="EMBL" id="PIB79477.1"/>
    </source>
</evidence>
<dbReference type="AlphaFoldDB" id="A0A1X1RPB2"/>
<evidence type="ECO:0000256" key="1">
    <source>
        <dbReference type="SAM" id="SignalP"/>
    </source>
</evidence>
<proteinExistence type="predicted"/>
<dbReference type="Proteomes" id="UP000193907">
    <property type="component" value="Unassembled WGS sequence"/>
</dbReference>
<dbReference type="OrthoDB" id="4736801at2"/>
<keyword evidence="1" id="KW-0732">Signal</keyword>
<dbReference type="RefSeq" id="WP_062538581.1">
    <property type="nucleotide sequence ID" value="NZ_BBUN01000033.1"/>
</dbReference>
<feature type="chain" id="PRO_5014277419" description="Secreted protein" evidence="1">
    <location>
        <begin position="25"/>
        <end position="134"/>
    </location>
</feature>
<gene>
    <name evidence="2" type="ORF">AWB95_13670</name>
    <name evidence="3" type="ORF">CQY23_07805</name>
</gene>
<keyword evidence="4" id="KW-1185">Reference proteome</keyword>
<dbReference type="Proteomes" id="UP000230971">
    <property type="component" value="Unassembled WGS sequence"/>
</dbReference>
<dbReference type="EMBL" id="PDKV01000007">
    <property type="protein sequence ID" value="PIB79477.1"/>
    <property type="molecule type" value="Genomic_DNA"/>
</dbReference>
<evidence type="ECO:0000313" key="5">
    <source>
        <dbReference type="Proteomes" id="UP000230971"/>
    </source>
</evidence>
<protein>
    <recommendedName>
        <fullName evidence="6">Secreted protein</fullName>
    </recommendedName>
</protein>
<organism evidence="2 4">
    <name type="scientific">Mycobacterium celatum</name>
    <dbReference type="NCBI Taxonomy" id="28045"/>
    <lineage>
        <taxon>Bacteria</taxon>
        <taxon>Bacillati</taxon>
        <taxon>Actinomycetota</taxon>
        <taxon>Actinomycetes</taxon>
        <taxon>Mycobacteriales</taxon>
        <taxon>Mycobacteriaceae</taxon>
        <taxon>Mycobacterium</taxon>
    </lineage>
</organism>
<evidence type="ECO:0000313" key="2">
    <source>
        <dbReference type="EMBL" id="ORV10873.1"/>
    </source>
</evidence>
<reference evidence="3 5" key="2">
    <citation type="journal article" date="2017" name="Infect. Genet. Evol.">
        <title>The new phylogeny of the genus Mycobacterium: The old and the news.</title>
        <authorList>
            <person name="Tortoli E."/>
            <person name="Fedrizzi T."/>
            <person name="Meehan C.J."/>
            <person name="Trovato A."/>
            <person name="Grottola A."/>
            <person name="Giacobazzi E."/>
            <person name="Serpini G.F."/>
            <person name="Tagliazucchi S."/>
            <person name="Fabio A."/>
            <person name="Bettua C."/>
            <person name="Bertorelli R."/>
            <person name="Frascaro F."/>
            <person name="De Sanctis V."/>
            <person name="Pecorari M."/>
            <person name="Jousson O."/>
            <person name="Segata N."/>
            <person name="Cirillo D.M."/>
        </authorList>
    </citation>
    <scope>NUCLEOTIDE SEQUENCE [LARGE SCALE GENOMIC DNA]</scope>
    <source>
        <strain evidence="3 5">NCTC 12882</strain>
    </source>
</reference>
<comment type="caution">
    <text evidence="2">The sequence shown here is derived from an EMBL/GenBank/DDBJ whole genome shotgun (WGS) entry which is preliminary data.</text>
</comment>
<feature type="signal peptide" evidence="1">
    <location>
        <begin position="1"/>
        <end position="24"/>
    </location>
</feature>
<accession>A0A1X1RPB2</accession>
<name>A0A1X1RPB2_MYCCE</name>
<evidence type="ECO:0000313" key="4">
    <source>
        <dbReference type="Proteomes" id="UP000193907"/>
    </source>
</evidence>
<evidence type="ECO:0008006" key="6">
    <source>
        <dbReference type="Google" id="ProtNLM"/>
    </source>
</evidence>
<dbReference type="EMBL" id="LQOM01000031">
    <property type="protein sequence ID" value="ORV10873.1"/>
    <property type="molecule type" value="Genomic_DNA"/>
</dbReference>
<reference evidence="2 4" key="1">
    <citation type="submission" date="2016-01" db="EMBL/GenBank/DDBJ databases">
        <title>The new phylogeny of the genus Mycobacterium.</title>
        <authorList>
            <person name="Tarcisio F."/>
            <person name="Conor M."/>
            <person name="Antonella G."/>
            <person name="Elisabetta G."/>
            <person name="Giulia F.S."/>
            <person name="Sara T."/>
            <person name="Anna F."/>
            <person name="Clotilde B."/>
            <person name="Roberto B."/>
            <person name="Veronica D.S."/>
            <person name="Fabio R."/>
            <person name="Monica P."/>
            <person name="Olivier J."/>
            <person name="Enrico T."/>
            <person name="Nicola S."/>
        </authorList>
    </citation>
    <scope>NUCLEOTIDE SEQUENCE [LARGE SCALE GENOMIC DNA]</scope>
    <source>
        <strain evidence="2 4">DSM 44243</strain>
    </source>
</reference>